<evidence type="ECO:0008006" key="3">
    <source>
        <dbReference type="Google" id="ProtNLM"/>
    </source>
</evidence>
<gene>
    <name evidence="1" type="ORF">FHS54_000403</name>
</gene>
<name>A0A846M5V1_9SPHN</name>
<evidence type="ECO:0000313" key="2">
    <source>
        <dbReference type="Proteomes" id="UP000576821"/>
    </source>
</evidence>
<reference evidence="1 2" key="1">
    <citation type="submission" date="2020-03" db="EMBL/GenBank/DDBJ databases">
        <title>Genomic Encyclopedia of Type Strains, Phase IV (KMG-IV): sequencing the most valuable type-strain genomes for metagenomic binning, comparative biology and taxonomic classification.</title>
        <authorList>
            <person name="Goeker M."/>
        </authorList>
    </citation>
    <scope>NUCLEOTIDE SEQUENCE [LARGE SCALE GENOMIC DNA]</scope>
    <source>
        <strain evidence="1 2">DSM 21299</strain>
    </source>
</reference>
<dbReference type="Gene3D" id="3.90.550.60">
    <property type="match status" value="1"/>
</dbReference>
<dbReference type="RefSeq" id="WP_167302110.1">
    <property type="nucleotide sequence ID" value="NZ_JAASQR010000001.1"/>
</dbReference>
<sequence>MKGPLALQVGVGRQGEPVKLLVEKELLSEADQADQVREVEIPVNFRSVVGESSRLFWVARALSDGVDLNNAAWGTYAPKKVDAKMMVALRTFGRTQDILTLIEQFQDSASKSGQSHYARMLKNTFFLILDTSAGLEDDDYDLLKRFPDIQFHVIRGANLGGGGNMSQIMRLLEAASQDSGVEPDELLLLDDDLHLSMESLYRHWASTLFRTDRTIFTLPVFTKSDPRKMWEDGAFWGRFLDAEKRSRRTNLAPRLLRHNLNFKLFDHLDMLATPNYPEYCTFIFFSLPWSLFGQLGYPLAIFLRGDDIEYSLRSKAKAGVRILSNPNLAAWHEPAHSYGQEYMSIAHGIIINMIYGHSKPEALVRYFQQQALRHVSLNDYRGLQLYIDVLNDLFSKIIFLENGFAAHYIEKLKYFKNFDAEFEHVPHEILADKRHALAGSSKHMAEHPFLYMPVENRNAIGTVMLHNHHSKTIKLYNFEDSQVQEQASRAAAELFGLIARIPAEYKALREHYSSRMKESSSVEYWDRELALHDAPTTIAQSLQREAVNA</sequence>
<dbReference type="InterPro" id="IPR029044">
    <property type="entry name" value="Nucleotide-diphossugar_trans"/>
</dbReference>
<dbReference type="SUPFAM" id="SSF53448">
    <property type="entry name" value="Nucleotide-diphospho-sugar transferases"/>
    <property type="match status" value="1"/>
</dbReference>
<keyword evidence="2" id="KW-1185">Reference proteome</keyword>
<dbReference type="EMBL" id="JAASQR010000001">
    <property type="protein sequence ID" value="NIJ15454.1"/>
    <property type="molecule type" value="Genomic_DNA"/>
</dbReference>
<proteinExistence type="predicted"/>
<organism evidence="1 2">
    <name type="scientific">Sphingobium vermicomposti</name>
    <dbReference type="NCBI Taxonomy" id="529005"/>
    <lineage>
        <taxon>Bacteria</taxon>
        <taxon>Pseudomonadati</taxon>
        <taxon>Pseudomonadota</taxon>
        <taxon>Alphaproteobacteria</taxon>
        <taxon>Sphingomonadales</taxon>
        <taxon>Sphingomonadaceae</taxon>
        <taxon>Sphingobium</taxon>
    </lineage>
</organism>
<accession>A0A846M5V1</accession>
<dbReference type="AlphaFoldDB" id="A0A846M5V1"/>
<comment type="caution">
    <text evidence="1">The sequence shown here is derived from an EMBL/GenBank/DDBJ whole genome shotgun (WGS) entry which is preliminary data.</text>
</comment>
<evidence type="ECO:0000313" key="1">
    <source>
        <dbReference type="EMBL" id="NIJ15454.1"/>
    </source>
</evidence>
<dbReference type="Proteomes" id="UP000576821">
    <property type="component" value="Unassembled WGS sequence"/>
</dbReference>
<protein>
    <recommendedName>
        <fullName evidence="3">Glycosyltransferase</fullName>
    </recommendedName>
</protein>